<dbReference type="PANTHER" id="PTHR43651">
    <property type="entry name" value="1,4-ALPHA-GLUCAN-BRANCHING ENZYME"/>
    <property type="match status" value="1"/>
</dbReference>
<feature type="active site" description="Proton donor" evidence="7">
    <location>
        <position position="404"/>
    </location>
</feature>
<name>A0A1X6NRY1_PORUM</name>
<dbReference type="AlphaFoldDB" id="A0A1X6NRY1"/>
<dbReference type="PIRSF" id="PIRSF000463">
    <property type="entry name" value="GlgB"/>
    <property type="match status" value="1"/>
</dbReference>
<proteinExistence type="inferred from homology"/>
<evidence type="ECO:0000313" key="10">
    <source>
        <dbReference type="EMBL" id="OSX71143.1"/>
    </source>
</evidence>
<dbReference type="SUPFAM" id="SSF51445">
    <property type="entry name" value="(Trans)glycosidases"/>
    <property type="match status" value="1"/>
</dbReference>
<dbReference type="GO" id="GO:0005978">
    <property type="term" value="P:glycogen biosynthetic process"/>
    <property type="evidence" value="ECO:0007669"/>
    <property type="project" value="InterPro"/>
</dbReference>
<dbReference type="InterPro" id="IPR017853">
    <property type="entry name" value="GH"/>
</dbReference>
<keyword evidence="5" id="KW-0808">Transferase</keyword>
<dbReference type="Gene3D" id="2.60.40.10">
    <property type="entry name" value="Immunoglobulins"/>
    <property type="match status" value="1"/>
</dbReference>
<dbReference type="Gene3D" id="2.60.40.1180">
    <property type="entry name" value="Golgi alpha-mannosidase II"/>
    <property type="match status" value="1"/>
</dbReference>
<keyword evidence="4" id="KW-0328">Glycosyltransferase</keyword>
<evidence type="ECO:0000256" key="3">
    <source>
        <dbReference type="ARBA" id="ARBA00012541"/>
    </source>
</evidence>
<dbReference type="CDD" id="cd02854">
    <property type="entry name" value="E_set_GBE_euk_N"/>
    <property type="match status" value="1"/>
</dbReference>
<comment type="pathway">
    <text evidence="6">Glycan biosynthesis.</text>
</comment>
<gene>
    <name evidence="10" type="ORF">BU14_0587s0004</name>
</gene>
<dbReference type="InterPro" id="IPR013783">
    <property type="entry name" value="Ig-like_fold"/>
</dbReference>
<dbReference type="InterPro" id="IPR004193">
    <property type="entry name" value="Glyco_hydro_13_N"/>
</dbReference>
<evidence type="ECO:0000256" key="4">
    <source>
        <dbReference type="ARBA" id="ARBA00022676"/>
    </source>
</evidence>
<dbReference type="InterPro" id="IPR014756">
    <property type="entry name" value="Ig_E-set"/>
</dbReference>
<dbReference type="FunFam" id="2.60.40.1180:FF:000003">
    <property type="entry name" value="1,4-alpha-glucan-branching enzyme, chloroplastic/amyloplastic"/>
    <property type="match status" value="1"/>
</dbReference>
<dbReference type="EMBL" id="KV919165">
    <property type="protein sequence ID" value="OSX71143.1"/>
    <property type="molecule type" value="Genomic_DNA"/>
</dbReference>
<comment type="catalytic activity">
    <reaction evidence="1">
        <text>Transfers a segment of a (1-&gt;4)-alpha-D-glucan chain to a primary hydroxy group in a similar glucan chain.</text>
        <dbReference type="EC" id="2.4.1.18"/>
    </reaction>
</comment>
<dbReference type="GO" id="GO:0005737">
    <property type="term" value="C:cytoplasm"/>
    <property type="evidence" value="ECO:0007669"/>
    <property type="project" value="TreeGrafter"/>
</dbReference>
<dbReference type="InterPro" id="IPR037439">
    <property type="entry name" value="Branching_enzy"/>
</dbReference>
<dbReference type="FunFam" id="3.20.20.80:FF:000001">
    <property type="entry name" value="1,4-alpha-glucan branching enzyme"/>
    <property type="match status" value="1"/>
</dbReference>
<dbReference type="Proteomes" id="UP000218209">
    <property type="component" value="Unassembled WGS sequence"/>
</dbReference>
<feature type="domain" description="Glycosyl hydrolase family 13 catalytic" evidence="9">
    <location>
        <begin position="158"/>
        <end position="559"/>
    </location>
</feature>
<feature type="region of interest" description="Disordered" evidence="8">
    <location>
        <begin position="727"/>
        <end position="751"/>
    </location>
</feature>
<dbReference type="GO" id="GO:0043169">
    <property type="term" value="F:cation binding"/>
    <property type="evidence" value="ECO:0007669"/>
    <property type="project" value="InterPro"/>
</dbReference>
<evidence type="ECO:0000256" key="5">
    <source>
        <dbReference type="ARBA" id="ARBA00022679"/>
    </source>
</evidence>
<dbReference type="OrthoDB" id="196493at2759"/>
<sequence length="751" mass="84510">MADTDPHVAAWKDKNDGTKVIAADRYLEPFADSLRYRYSKYTEIKNAIAESEGGLDKFAQSYKSFGLHAVEGGVEYREWAPGAHAVSIFGDFNGWNRNSHQLTRGEFGIWTTTIPDNDDGSPAVPHGSKVKVCIVTPGGMHLDRNPAWATYLIQNQSTLLFDTVFWNPPKEQRYTWKHRKHASAPESLRIYECHVGMGSADPKVGTYDEFTDNILPRIKDLGYTAIQIMAIMEHAYYGSFGYHVTNFFAISSRSGTPEGLKRLIDTAHSMDLVVLMDVVHSHASSNSMDGINQFDGTDHQYFHEGERGRHSLWDSRLFNYGHWEVIRFLLSNLRWYMEEYHFDGFRFDGVTSMLYKHHGIQVQFSGNYKEYFGMHVDIDACVYAMLANDLVKELNPDSGITIAEDVSGMPTVCRPVSEGGLGFDYRLGMSVPDKWIELVSKEKDEAWNMGNIAFTLTNRRWNEATIGYAESHDQALVGDKTLAFWLMDAAMYTSMGLDQQSPVVERGIALHKMIRLISYALAGEAFLTFMGNEFGHPEWVDFPRAGNGFSYEKARRRWDLADNKGLRYGHMQLWEKLMHELENNHFFCRKSVHQYVVLAHDGDKVIAFEKGDRLLFVFNFHPTQSYTDYRIGTHWGGKYRVVADSDGTNVGGQGRVHWHVEHQTSNSPWQSRSHSLQLYLPSRTCQVYYCFELDSEAEAAAAKAAPAAAAETAKEVDGDAAVVKAKAAAAPTDTAAPDAAAKASAPKTTSA</sequence>
<keyword evidence="11" id="KW-1185">Reference proteome</keyword>
<reference evidence="10 11" key="1">
    <citation type="submission" date="2017-03" db="EMBL/GenBank/DDBJ databases">
        <title>WGS assembly of Porphyra umbilicalis.</title>
        <authorList>
            <person name="Brawley S.H."/>
            <person name="Blouin N.A."/>
            <person name="Ficko-Blean E."/>
            <person name="Wheeler G.L."/>
            <person name="Lohr M."/>
            <person name="Goodson H.V."/>
            <person name="Jenkins J.W."/>
            <person name="Blaby-Haas C.E."/>
            <person name="Helliwell K.E."/>
            <person name="Chan C."/>
            <person name="Marriage T."/>
            <person name="Bhattacharya D."/>
            <person name="Klein A.S."/>
            <person name="Badis Y."/>
            <person name="Brodie J."/>
            <person name="Cao Y."/>
            <person name="Collen J."/>
            <person name="Dittami S.M."/>
            <person name="Gachon C.M."/>
            <person name="Green B.R."/>
            <person name="Karpowicz S."/>
            <person name="Kim J.W."/>
            <person name="Kudahl U."/>
            <person name="Lin S."/>
            <person name="Michel G."/>
            <person name="Mittag M."/>
            <person name="Olson B.J."/>
            <person name="Pangilinan J."/>
            <person name="Peng Y."/>
            <person name="Qiu H."/>
            <person name="Shu S."/>
            <person name="Singer J.T."/>
            <person name="Smith A.G."/>
            <person name="Sprecher B.N."/>
            <person name="Wagner V."/>
            <person name="Wang W."/>
            <person name="Wang Z.-Y."/>
            <person name="Yan J."/>
            <person name="Yarish C."/>
            <person name="Zoeuner-Riek S."/>
            <person name="Zhuang Y."/>
            <person name="Zou Y."/>
            <person name="Lindquist E.A."/>
            <person name="Grimwood J."/>
            <person name="Barry K."/>
            <person name="Rokhsar D.S."/>
            <person name="Schmutz J."/>
            <person name="Stiller J.W."/>
            <person name="Grossman A.R."/>
            <person name="Prochnik S.E."/>
        </authorList>
    </citation>
    <scope>NUCLEOTIDE SEQUENCE [LARGE SCALE GENOMIC DNA]</scope>
    <source>
        <strain evidence="10">4086291</strain>
    </source>
</reference>
<dbReference type="GO" id="GO:0004553">
    <property type="term" value="F:hydrolase activity, hydrolyzing O-glycosyl compounds"/>
    <property type="evidence" value="ECO:0007669"/>
    <property type="project" value="InterPro"/>
</dbReference>
<evidence type="ECO:0000256" key="6">
    <source>
        <dbReference type="ARBA" id="ARBA00060592"/>
    </source>
</evidence>
<protein>
    <recommendedName>
        <fullName evidence="3">1,4-alpha-glucan branching enzyme</fullName>
        <ecNumber evidence="3">2.4.1.18</ecNumber>
    </recommendedName>
</protein>
<dbReference type="Gene3D" id="3.20.20.80">
    <property type="entry name" value="Glycosidases"/>
    <property type="match status" value="1"/>
</dbReference>
<evidence type="ECO:0000256" key="2">
    <source>
        <dbReference type="ARBA" id="ARBA00009000"/>
    </source>
</evidence>
<evidence type="ECO:0000313" key="11">
    <source>
        <dbReference type="Proteomes" id="UP000218209"/>
    </source>
</evidence>
<dbReference type="CDD" id="cd11321">
    <property type="entry name" value="AmyAc_bac_euk_BE"/>
    <property type="match status" value="1"/>
</dbReference>
<organism evidence="10 11">
    <name type="scientific">Porphyra umbilicalis</name>
    <name type="common">Purple laver</name>
    <name type="synonym">Red alga</name>
    <dbReference type="NCBI Taxonomy" id="2786"/>
    <lineage>
        <taxon>Eukaryota</taxon>
        <taxon>Rhodophyta</taxon>
        <taxon>Bangiophyceae</taxon>
        <taxon>Bangiales</taxon>
        <taxon>Bangiaceae</taxon>
        <taxon>Porphyra</taxon>
    </lineage>
</organism>
<feature type="active site" description="Nucleophile" evidence="7">
    <location>
        <position position="348"/>
    </location>
</feature>
<dbReference type="Pfam" id="PF02806">
    <property type="entry name" value="Alpha-amylase_C"/>
    <property type="match status" value="1"/>
</dbReference>
<dbReference type="FunFam" id="2.60.40.10:FF:000250">
    <property type="entry name" value="1,4-alpha-glucan-branching enzyme, chloroplastic/amyloplastic"/>
    <property type="match status" value="1"/>
</dbReference>
<dbReference type="PANTHER" id="PTHR43651:SF3">
    <property type="entry name" value="1,4-ALPHA-GLUCAN-BRANCHING ENZYME"/>
    <property type="match status" value="1"/>
</dbReference>
<dbReference type="SUPFAM" id="SSF81296">
    <property type="entry name" value="E set domains"/>
    <property type="match status" value="1"/>
</dbReference>
<dbReference type="Pfam" id="PF02922">
    <property type="entry name" value="CBM_48"/>
    <property type="match status" value="1"/>
</dbReference>
<dbReference type="Pfam" id="PF00128">
    <property type="entry name" value="Alpha-amylase"/>
    <property type="match status" value="1"/>
</dbReference>
<accession>A0A1X6NRY1</accession>
<dbReference type="SUPFAM" id="SSF51011">
    <property type="entry name" value="Glycosyl hydrolase domain"/>
    <property type="match status" value="1"/>
</dbReference>
<dbReference type="InterPro" id="IPR013780">
    <property type="entry name" value="Glyco_hydro_b"/>
</dbReference>
<evidence type="ECO:0000256" key="1">
    <source>
        <dbReference type="ARBA" id="ARBA00000826"/>
    </source>
</evidence>
<dbReference type="InterPro" id="IPR006048">
    <property type="entry name" value="A-amylase/branching_C"/>
</dbReference>
<comment type="similarity">
    <text evidence="2">Belongs to the glycosyl hydrolase 13 family. GlgB subfamily.</text>
</comment>
<dbReference type="EC" id="2.4.1.18" evidence="3"/>
<evidence type="ECO:0000256" key="8">
    <source>
        <dbReference type="SAM" id="MobiDB-lite"/>
    </source>
</evidence>
<dbReference type="InterPro" id="IPR006047">
    <property type="entry name" value="GH13_cat_dom"/>
</dbReference>
<dbReference type="SMART" id="SM00642">
    <property type="entry name" value="Aamy"/>
    <property type="match status" value="1"/>
</dbReference>
<evidence type="ECO:0000256" key="7">
    <source>
        <dbReference type="PIRSR" id="PIRSR000463-1"/>
    </source>
</evidence>
<evidence type="ECO:0000259" key="9">
    <source>
        <dbReference type="SMART" id="SM00642"/>
    </source>
</evidence>
<dbReference type="GO" id="GO:0003844">
    <property type="term" value="F:1,4-alpha-glucan branching enzyme activity"/>
    <property type="evidence" value="ECO:0007669"/>
    <property type="project" value="UniProtKB-EC"/>
</dbReference>